<organism evidence="1">
    <name type="scientific">Ananas comosus var. bracteatus</name>
    <name type="common">red pineapple</name>
    <dbReference type="NCBI Taxonomy" id="296719"/>
    <lineage>
        <taxon>Eukaryota</taxon>
        <taxon>Viridiplantae</taxon>
        <taxon>Streptophyta</taxon>
        <taxon>Embryophyta</taxon>
        <taxon>Tracheophyta</taxon>
        <taxon>Spermatophyta</taxon>
        <taxon>Magnoliopsida</taxon>
        <taxon>Liliopsida</taxon>
        <taxon>Poales</taxon>
        <taxon>Bromeliaceae</taxon>
        <taxon>Bromelioideae</taxon>
        <taxon>Ananas</taxon>
    </lineage>
</organism>
<proteinExistence type="predicted"/>
<dbReference type="AlphaFoldDB" id="A0A6V7NYQ2"/>
<reference evidence="1" key="1">
    <citation type="submission" date="2020-07" db="EMBL/GenBank/DDBJ databases">
        <authorList>
            <person name="Lin J."/>
        </authorList>
    </citation>
    <scope>NUCLEOTIDE SEQUENCE</scope>
</reference>
<evidence type="ECO:0000313" key="1">
    <source>
        <dbReference type="EMBL" id="CAD1823679.1"/>
    </source>
</evidence>
<dbReference type="EMBL" id="LR862143">
    <property type="protein sequence ID" value="CAD1823679.1"/>
    <property type="molecule type" value="Genomic_DNA"/>
</dbReference>
<sequence length="190" mass="21614">MDAEMDSAHSNKLNWSFARFGRPEYVLGRLKVGCKTEQNWKPIQVHISGVWMRVRKVHLVSIVCADTWQVVSEVRRSRIRVQHTAGEESKKEALCSQEDSGAHNVGPGPRKCSSLQGHHLIELDRDTLHTRLSSSHECTPETGAVLLRWCRLCQLDLLSMDCRRLRLLLLLILIMARASRVRALPVESQS</sequence>
<name>A0A6V7NYQ2_ANACO</name>
<gene>
    <name evidence="1" type="ORF">CB5_LOCUS6890</name>
</gene>
<protein>
    <submittedName>
        <fullName evidence="1">Uncharacterized protein</fullName>
    </submittedName>
</protein>
<accession>A0A6V7NYQ2</accession>